<evidence type="ECO:0000313" key="4">
    <source>
        <dbReference type="Proteomes" id="UP000000664"/>
    </source>
</evidence>
<dbReference type="CDD" id="cd00093">
    <property type="entry name" value="HTH_XRE"/>
    <property type="match status" value="1"/>
</dbReference>
<dbReference type="Proteomes" id="UP000000664">
    <property type="component" value="Chromosome"/>
</dbReference>
<dbReference type="KEGG" id="lga:LGAS_0646"/>
<sequence>MQNRLKKLRLEKRLTLADIQAKTNIDFRILENFEKGLENGIHNSLAIWQKLANFLEVPIEYLMGLNDDSKTLTVNDLNPAKEDAYERITDMLCEDEDDEDE</sequence>
<gene>
    <name evidence="2" type="ordered locus">LGAS_0584</name>
    <name evidence="3" type="ordered locus">LGAS_0646</name>
</gene>
<dbReference type="EMBL" id="CP000413">
    <property type="protein sequence ID" value="ABJ59980.1"/>
    <property type="molecule type" value="Genomic_DNA"/>
</dbReference>
<dbReference type="PROSITE" id="PS50943">
    <property type="entry name" value="HTH_CROC1"/>
    <property type="match status" value="1"/>
</dbReference>
<evidence type="ECO:0000259" key="1">
    <source>
        <dbReference type="PROSITE" id="PS50943"/>
    </source>
</evidence>
<dbReference type="SUPFAM" id="SSF47413">
    <property type="entry name" value="lambda repressor-like DNA-binding domains"/>
    <property type="match status" value="1"/>
</dbReference>
<dbReference type="RefSeq" id="WP_011678813.1">
    <property type="nucleotide sequence ID" value="NC_008530.1"/>
</dbReference>
<feature type="domain" description="HTH cro/C1-type" evidence="1">
    <location>
        <begin position="5"/>
        <end position="62"/>
    </location>
</feature>
<dbReference type="GeneID" id="29639946"/>
<protein>
    <submittedName>
        <fullName evidence="2">Transcriptional regulator, xre family</fullName>
    </submittedName>
</protein>
<dbReference type="SMART" id="SM00530">
    <property type="entry name" value="HTH_XRE"/>
    <property type="match status" value="1"/>
</dbReference>
<evidence type="ECO:0000313" key="2">
    <source>
        <dbReference type="EMBL" id="ABJ59980.1"/>
    </source>
</evidence>
<dbReference type="KEGG" id="lga:LGAS_0584"/>
<dbReference type="EMBL" id="CP000413">
    <property type="protein sequence ID" value="ABJ60040.1"/>
    <property type="molecule type" value="Genomic_DNA"/>
</dbReference>
<name>A0A805ZGF1_LACGA</name>
<evidence type="ECO:0000313" key="3">
    <source>
        <dbReference type="EMBL" id="ABJ60040.1"/>
    </source>
</evidence>
<reference evidence="2 4" key="1">
    <citation type="journal article" date="2006" name="Proc. Natl. Acad. Sci. U.S.A.">
        <title>Comparative genomics of the lactic acid bacteria.</title>
        <authorList>
            <person name="Makarova K."/>
            <person name="Slesarev A."/>
            <person name="Wolf Y."/>
            <person name="Sorokin A."/>
            <person name="Mirkin B."/>
            <person name="Koonin E."/>
            <person name="Pavlov A."/>
            <person name="Pavlova N."/>
            <person name="Karamychev V."/>
            <person name="Polouchine N."/>
            <person name="Shakhova V."/>
            <person name="Grigoriev I."/>
            <person name="Lou Y."/>
            <person name="Rohksar D."/>
            <person name="Lucas S."/>
            <person name="Huang K."/>
            <person name="Goodstein D.M."/>
            <person name="Hawkins T."/>
            <person name="Plengvidhya V."/>
            <person name="Welker D."/>
            <person name="Hughes J."/>
            <person name="Goh Y."/>
            <person name="Benson A."/>
            <person name="Baldwin K."/>
            <person name="Lee J.H."/>
            <person name="Diaz-Muniz I."/>
            <person name="Dosti B."/>
            <person name="Smeianov V."/>
            <person name="Wechter W."/>
            <person name="Barabote R."/>
            <person name="Lorca G."/>
            <person name="Altermann E."/>
            <person name="Barrangou R."/>
            <person name="Ganesan B."/>
            <person name="Xie Y."/>
            <person name="Rawsthorne H."/>
            <person name="Tamir D."/>
            <person name="Parker C."/>
            <person name="Breidt F."/>
            <person name="Broadbent J."/>
            <person name="Hutkins R."/>
            <person name="O'Sullivan D."/>
            <person name="Steele J."/>
            <person name="Unlu G."/>
            <person name="Saier M."/>
            <person name="Klaenhammer T."/>
            <person name="Richardson P."/>
            <person name="Kozyavkin S."/>
            <person name="Weimer B."/>
            <person name="Mills D."/>
        </authorList>
    </citation>
    <scope>NUCLEOTIDE SEQUENCE [LARGE SCALE GENOMIC DNA]</scope>
    <source>
        <strain evidence="2">ATCC 33323</strain>
        <strain evidence="4">ATCC 33323 / DSM 20243 / BCRC 14619 / CIP 102991 / JCM 1131 / KCTC 3163 / NCIMB 11718 / NCTC 13722 / AM63</strain>
    </source>
</reference>
<organism evidence="2 4">
    <name type="scientific">Lactobacillus gasseri (strain ATCC 33323 / DSM 20243 / BCRC 14619 / CIP 102991 / JCM 1131 / KCTC 3163 / NCIMB 11718 / NCTC 13722 / AM63)</name>
    <dbReference type="NCBI Taxonomy" id="324831"/>
    <lineage>
        <taxon>Bacteria</taxon>
        <taxon>Bacillati</taxon>
        <taxon>Bacillota</taxon>
        <taxon>Bacilli</taxon>
        <taxon>Lactobacillales</taxon>
        <taxon>Lactobacillaceae</taxon>
        <taxon>Lactobacillus</taxon>
    </lineage>
</organism>
<dbReference type="GO" id="GO:0003677">
    <property type="term" value="F:DNA binding"/>
    <property type="evidence" value="ECO:0007669"/>
    <property type="project" value="InterPro"/>
</dbReference>
<proteinExistence type="predicted"/>
<dbReference type="AlphaFoldDB" id="A0A805ZGF1"/>
<dbReference type="Gene3D" id="1.10.260.40">
    <property type="entry name" value="lambda repressor-like DNA-binding domains"/>
    <property type="match status" value="1"/>
</dbReference>
<accession>A0A805ZGF1</accession>
<dbReference type="InterPro" id="IPR010982">
    <property type="entry name" value="Lambda_DNA-bd_dom_sf"/>
</dbReference>
<dbReference type="InterPro" id="IPR001387">
    <property type="entry name" value="Cro/C1-type_HTH"/>
</dbReference>